<comment type="caution">
    <text evidence="3">The sequence shown here is derived from an EMBL/GenBank/DDBJ whole genome shotgun (WGS) entry which is preliminary data.</text>
</comment>
<feature type="compositionally biased region" description="Basic residues" evidence="1">
    <location>
        <begin position="132"/>
        <end position="145"/>
    </location>
</feature>
<organism evidence="3 4">
    <name type="scientific">Portunus trituberculatus</name>
    <name type="common">Swimming crab</name>
    <name type="synonym">Neptunus trituberculatus</name>
    <dbReference type="NCBI Taxonomy" id="210409"/>
    <lineage>
        <taxon>Eukaryota</taxon>
        <taxon>Metazoa</taxon>
        <taxon>Ecdysozoa</taxon>
        <taxon>Arthropoda</taxon>
        <taxon>Crustacea</taxon>
        <taxon>Multicrustacea</taxon>
        <taxon>Malacostraca</taxon>
        <taxon>Eumalacostraca</taxon>
        <taxon>Eucarida</taxon>
        <taxon>Decapoda</taxon>
        <taxon>Pleocyemata</taxon>
        <taxon>Brachyura</taxon>
        <taxon>Eubrachyura</taxon>
        <taxon>Portunoidea</taxon>
        <taxon>Portunidae</taxon>
        <taxon>Portuninae</taxon>
        <taxon>Portunus</taxon>
    </lineage>
</organism>
<keyword evidence="2" id="KW-0732">Signal</keyword>
<feature type="signal peptide" evidence="2">
    <location>
        <begin position="1"/>
        <end position="19"/>
    </location>
</feature>
<reference evidence="3 4" key="1">
    <citation type="submission" date="2019-05" db="EMBL/GenBank/DDBJ databases">
        <title>Another draft genome of Portunus trituberculatus and its Hox gene families provides insights of decapod evolution.</title>
        <authorList>
            <person name="Jeong J.-H."/>
            <person name="Song I."/>
            <person name="Kim S."/>
            <person name="Choi T."/>
            <person name="Kim D."/>
            <person name="Ryu S."/>
            <person name="Kim W."/>
        </authorList>
    </citation>
    <scope>NUCLEOTIDE SEQUENCE [LARGE SCALE GENOMIC DNA]</scope>
    <source>
        <tissue evidence="3">Muscle</tissue>
    </source>
</reference>
<proteinExistence type="predicted"/>
<accession>A0A5B7E0Z2</accession>
<evidence type="ECO:0000256" key="2">
    <source>
        <dbReference type="SAM" id="SignalP"/>
    </source>
</evidence>
<keyword evidence="4" id="KW-1185">Reference proteome</keyword>
<name>A0A5B7E0Z2_PORTR</name>
<protein>
    <submittedName>
        <fullName evidence="3">Uncharacterized protein</fullName>
    </submittedName>
</protein>
<dbReference type="EMBL" id="VSRR010001784">
    <property type="protein sequence ID" value="MPC27662.1"/>
    <property type="molecule type" value="Genomic_DNA"/>
</dbReference>
<sequence>MRLWTVLWAATWWCELADALGAPLLGPDIMSFGSLPPLSLWQNGAFPLVAATPPQSGLPAPKGTEFDGPDPGLNAAIINVPVDPCPNGYRRDMNEKCRLMFGYGPNPFFSFTPENFKGDLQFYMGHQVAGPNRRRARLRRPRPSRLKPNSAPKKKQAEDDDD</sequence>
<evidence type="ECO:0000313" key="4">
    <source>
        <dbReference type="Proteomes" id="UP000324222"/>
    </source>
</evidence>
<gene>
    <name evidence="3" type="ORF">E2C01_020840</name>
</gene>
<dbReference type="AlphaFoldDB" id="A0A5B7E0Z2"/>
<feature type="chain" id="PRO_5022776875" evidence="2">
    <location>
        <begin position="20"/>
        <end position="162"/>
    </location>
</feature>
<feature type="region of interest" description="Disordered" evidence="1">
    <location>
        <begin position="127"/>
        <end position="162"/>
    </location>
</feature>
<evidence type="ECO:0000313" key="3">
    <source>
        <dbReference type="EMBL" id="MPC27662.1"/>
    </source>
</evidence>
<dbReference type="OrthoDB" id="6359007at2759"/>
<dbReference type="Proteomes" id="UP000324222">
    <property type="component" value="Unassembled WGS sequence"/>
</dbReference>
<evidence type="ECO:0000256" key="1">
    <source>
        <dbReference type="SAM" id="MobiDB-lite"/>
    </source>
</evidence>